<dbReference type="SUPFAM" id="SSF55120">
    <property type="entry name" value="Pseudouridine synthase"/>
    <property type="match status" value="1"/>
</dbReference>
<organism evidence="9 10">
    <name type="scientific">Blautia faecicola</name>
    <dbReference type="NCBI Taxonomy" id="2509240"/>
    <lineage>
        <taxon>Bacteria</taxon>
        <taxon>Bacillati</taxon>
        <taxon>Bacillota</taxon>
        <taxon>Clostridia</taxon>
        <taxon>Lachnospirales</taxon>
        <taxon>Lachnospiraceae</taxon>
        <taxon>Blautia</taxon>
    </lineage>
</organism>
<dbReference type="CDD" id="cd02869">
    <property type="entry name" value="PseudoU_synth_RluA_like"/>
    <property type="match status" value="1"/>
</dbReference>
<dbReference type="Pfam" id="PF00849">
    <property type="entry name" value="PseudoU_synth_2"/>
    <property type="match status" value="1"/>
</dbReference>
<evidence type="ECO:0000313" key="10">
    <source>
        <dbReference type="Proteomes" id="UP000290106"/>
    </source>
</evidence>
<dbReference type="NCBIfam" id="TIGR00005">
    <property type="entry name" value="rluA_subfam"/>
    <property type="match status" value="1"/>
</dbReference>
<comment type="function">
    <text evidence="7">Responsible for synthesis of pseudouridine from uracil.</text>
</comment>
<proteinExistence type="inferred from homology"/>
<evidence type="ECO:0000313" key="9">
    <source>
        <dbReference type="EMBL" id="RXS74956.1"/>
    </source>
</evidence>
<dbReference type="Gene3D" id="3.30.2350.10">
    <property type="entry name" value="Pseudouridine synthase"/>
    <property type="match status" value="1"/>
</dbReference>
<dbReference type="GO" id="GO:0000455">
    <property type="term" value="P:enzyme-directed rRNA pseudouridine synthesis"/>
    <property type="evidence" value="ECO:0007669"/>
    <property type="project" value="TreeGrafter"/>
</dbReference>
<reference evidence="9 10" key="1">
    <citation type="submission" date="2019-01" db="EMBL/GenBank/DDBJ databases">
        <title>Blautia sp. nov. KGMB01111 isolated human feces.</title>
        <authorList>
            <person name="Park J.-E."/>
            <person name="Kim J.-S."/>
            <person name="Park S.-H."/>
        </authorList>
    </citation>
    <scope>NUCLEOTIDE SEQUENCE [LARGE SCALE GENOMIC DNA]</scope>
    <source>
        <strain evidence="9 10">KGMB01111</strain>
    </source>
</reference>
<dbReference type="Gene3D" id="3.10.290.10">
    <property type="entry name" value="RNA-binding S4 domain"/>
    <property type="match status" value="1"/>
</dbReference>
<evidence type="ECO:0000256" key="7">
    <source>
        <dbReference type="RuleBase" id="RU362028"/>
    </source>
</evidence>
<comment type="similarity">
    <text evidence="2 7">Belongs to the pseudouridine synthase RluA family.</text>
</comment>
<evidence type="ECO:0000256" key="2">
    <source>
        <dbReference type="ARBA" id="ARBA00010876"/>
    </source>
</evidence>
<protein>
    <recommendedName>
        <fullName evidence="7">Pseudouridine synthase</fullName>
        <ecNumber evidence="7">5.4.99.-</ecNumber>
    </recommendedName>
</protein>
<comment type="caution">
    <text evidence="9">The sequence shown here is derived from an EMBL/GenBank/DDBJ whole genome shotgun (WGS) entry which is preliminary data.</text>
</comment>
<feature type="domain" description="Pseudouridine synthase RsuA/RluA-like" evidence="8">
    <location>
        <begin position="98"/>
        <end position="257"/>
    </location>
</feature>
<dbReference type="InterPro" id="IPR020103">
    <property type="entry name" value="PsdUridine_synth_cat_dom_sf"/>
</dbReference>
<evidence type="ECO:0000256" key="1">
    <source>
        <dbReference type="ARBA" id="ARBA00000073"/>
    </source>
</evidence>
<dbReference type="PANTHER" id="PTHR21600:SF92">
    <property type="entry name" value="RIBOSOMAL LARGE SUBUNIT PSEUDOURIDINE SYNTHASE C"/>
    <property type="match status" value="1"/>
</dbReference>
<evidence type="ECO:0000256" key="3">
    <source>
        <dbReference type="ARBA" id="ARBA00022884"/>
    </source>
</evidence>
<evidence type="ECO:0000256" key="6">
    <source>
        <dbReference type="PROSITE-ProRule" id="PRU00182"/>
    </source>
</evidence>
<dbReference type="PROSITE" id="PS50889">
    <property type="entry name" value="S4"/>
    <property type="match status" value="1"/>
</dbReference>
<keyword evidence="4 7" id="KW-0413">Isomerase</keyword>
<comment type="catalytic activity">
    <reaction evidence="1 7">
        <text>a uridine in RNA = a pseudouridine in RNA</text>
        <dbReference type="Rhea" id="RHEA:48348"/>
        <dbReference type="Rhea" id="RHEA-COMP:12068"/>
        <dbReference type="Rhea" id="RHEA-COMP:12069"/>
        <dbReference type="ChEBI" id="CHEBI:65314"/>
        <dbReference type="ChEBI" id="CHEBI:65315"/>
    </reaction>
</comment>
<dbReference type="PANTHER" id="PTHR21600">
    <property type="entry name" value="MITOCHONDRIAL RNA PSEUDOURIDINE SYNTHASE"/>
    <property type="match status" value="1"/>
</dbReference>
<dbReference type="InterPro" id="IPR006224">
    <property type="entry name" value="PsdUridine_synth_RluA-like_CS"/>
</dbReference>
<dbReference type="InterPro" id="IPR006225">
    <property type="entry name" value="PsdUridine_synth_RluC/D"/>
</dbReference>
<dbReference type="GO" id="GO:0003723">
    <property type="term" value="F:RNA binding"/>
    <property type="evidence" value="ECO:0007669"/>
    <property type="project" value="UniProtKB-KW"/>
</dbReference>
<accession>A0A4Q1RH19</accession>
<dbReference type="GO" id="GO:0160141">
    <property type="term" value="F:23S rRNA pseudouridine(955/2504/2580) synthase activity"/>
    <property type="evidence" value="ECO:0007669"/>
    <property type="project" value="UniProtKB-EC"/>
</dbReference>
<evidence type="ECO:0000256" key="5">
    <source>
        <dbReference type="PIRSR" id="PIRSR606225-1"/>
    </source>
</evidence>
<feature type="active site" evidence="5">
    <location>
        <position position="151"/>
    </location>
</feature>
<keyword evidence="3 6" id="KW-0694">RNA-binding</keyword>
<evidence type="ECO:0000259" key="8">
    <source>
        <dbReference type="Pfam" id="PF00849"/>
    </source>
</evidence>
<dbReference type="EC" id="5.4.99.-" evidence="7"/>
<dbReference type="OrthoDB" id="9807829at2"/>
<gene>
    <name evidence="9" type="ORF">ETP43_06790</name>
</gene>
<sequence length="331" mass="37295">MRDLTIGKNEAGQRMDKYLKKYFPEAGSGFLYKMLRKKNILLNEKKADGKEMLKQGDCIRLYLAEETIEKFRGTQKTPAVSRKKTPGVKLDVIYEDEHVAMVNKPAGMLSQKAKPSDQSLVEYFQRYLLDTGAISEQELETFHPAPCNRLDRNTSGLVLCGKSLAGLQALSEALKLRTMKKYYLALVLGKVDQPGHQKAWLCKDTKTNQVKVSTRQMPGSSPIETAWEPVWSNGQETLLKVELITGKSHQIRCHLASLGYPLAGDPKYGNARWNAGLKQEYGLKRQFLHAWQVEFPQMSGALETLSGKCFTAPLPKELERITEGERKKGKS</sequence>
<dbReference type="AlphaFoldDB" id="A0A4Q1RH19"/>
<dbReference type="RefSeq" id="WP_129257485.1">
    <property type="nucleotide sequence ID" value="NZ_SDKC01000001.1"/>
</dbReference>
<dbReference type="Proteomes" id="UP000290106">
    <property type="component" value="Unassembled WGS sequence"/>
</dbReference>
<dbReference type="InterPro" id="IPR036986">
    <property type="entry name" value="S4_RNA-bd_sf"/>
</dbReference>
<dbReference type="InterPro" id="IPR006145">
    <property type="entry name" value="PsdUridine_synth_RsuA/RluA"/>
</dbReference>
<keyword evidence="10" id="KW-1185">Reference proteome</keyword>
<dbReference type="PROSITE" id="PS01129">
    <property type="entry name" value="PSI_RLU"/>
    <property type="match status" value="1"/>
</dbReference>
<name>A0A4Q1RH19_9FIRM</name>
<evidence type="ECO:0000256" key="4">
    <source>
        <dbReference type="ARBA" id="ARBA00023235"/>
    </source>
</evidence>
<dbReference type="EMBL" id="SDKC01000001">
    <property type="protein sequence ID" value="RXS74956.1"/>
    <property type="molecule type" value="Genomic_DNA"/>
</dbReference>
<dbReference type="InterPro" id="IPR050188">
    <property type="entry name" value="RluA_PseudoU_synthase"/>
</dbReference>